<evidence type="ECO:0000313" key="2">
    <source>
        <dbReference type="EMBL" id="UMB72357.1"/>
    </source>
</evidence>
<feature type="chain" id="PRO_5046525120" description="Lipoprotein LppW" evidence="1">
    <location>
        <begin position="24"/>
        <end position="274"/>
    </location>
</feature>
<sequence length="274" mass="28668">MRTWFPVLLVASALATSAGCAKASGEPLAASFDGLATRIAQATSDAASRGATISVAVLDRVTERMVAGGNDPLAAIASVTKLFIADDLLSQESNGPMSATDRQALDSMLRSSDDGAAERFWAARGGDTIVHGVADRYGLASTLPPGDGQWWNTISSASDLVRYYDRLLNGTGGLSADRVNVIVDDLAGSTATGTDGYPQRFGIPDGLYAEPVAVKQGWMCCLNGGSWMHLSTGIVGADRRYVMVIESLQPSDDATARETITQAVKTMFPSGQIA</sequence>
<accession>A0ABY3VXU4</accession>
<organism evidence="2 3">
    <name type="scientific">Mycobacterium paraterrae</name>
    <dbReference type="NCBI Taxonomy" id="577492"/>
    <lineage>
        <taxon>Bacteria</taxon>
        <taxon>Bacillati</taxon>
        <taxon>Actinomycetota</taxon>
        <taxon>Actinomycetes</taxon>
        <taxon>Mycobacteriales</taxon>
        <taxon>Mycobacteriaceae</taxon>
        <taxon>Mycobacterium</taxon>
    </lineage>
</organism>
<dbReference type="PROSITE" id="PS51257">
    <property type="entry name" value="PROKAR_LIPOPROTEIN"/>
    <property type="match status" value="1"/>
</dbReference>
<evidence type="ECO:0000313" key="3">
    <source>
        <dbReference type="Proteomes" id="UP001055336"/>
    </source>
</evidence>
<evidence type="ECO:0000256" key="1">
    <source>
        <dbReference type="SAM" id="SignalP"/>
    </source>
</evidence>
<name>A0ABY3VXU4_9MYCO</name>
<keyword evidence="1" id="KW-0732">Signal</keyword>
<gene>
    <name evidence="2" type="ORF">MKK62_16195</name>
</gene>
<evidence type="ECO:0008006" key="4">
    <source>
        <dbReference type="Google" id="ProtNLM"/>
    </source>
</evidence>
<keyword evidence="3" id="KW-1185">Reference proteome</keyword>
<dbReference type="InterPro" id="IPR012338">
    <property type="entry name" value="Beta-lactam/transpept-like"/>
</dbReference>
<dbReference type="SUPFAM" id="SSF56601">
    <property type="entry name" value="beta-lactamase/transpeptidase-like"/>
    <property type="match status" value="1"/>
</dbReference>
<dbReference type="EMBL" id="CP092488">
    <property type="protein sequence ID" value="UMB72357.1"/>
    <property type="molecule type" value="Genomic_DNA"/>
</dbReference>
<dbReference type="Gene3D" id="3.40.710.10">
    <property type="entry name" value="DD-peptidase/beta-lactamase superfamily"/>
    <property type="match status" value="1"/>
</dbReference>
<feature type="signal peptide" evidence="1">
    <location>
        <begin position="1"/>
        <end position="23"/>
    </location>
</feature>
<proteinExistence type="predicted"/>
<reference evidence="2" key="1">
    <citation type="submission" date="2022-08" db="EMBL/GenBank/DDBJ databases">
        <title>Whole genome sequencing of non-tuberculosis mycobacteria type-strains.</title>
        <authorList>
            <person name="Igarashi Y."/>
            <person name="Osugi A."/>
            <person name="Mitarai S."/>
        </authorList>
    </citation>
    <scope>NUCLEOTIDE SEQUENCE</scope>
    <source>
        <strain evidence="2">DSM 45127</strain>
    </source>
</reference>
<dbReference type="Proteomes" id="UP001055336">
    <property type="component" value="Chromosome"/>
</dbReference>
<protein>
    <recommendedName>
        <fullName evidence="4">Lipoprotein LppW</fullName>
    </recommendedName>
</protein>